<keyword evidence="1" id="KW-0472">Membrane</keyword>
<sequence length="135" mass="13746">MTWLAPLMVAGNVGAVYGAERLIAGSPLSSGEGYITLGCAVAGATLGAGIGWLFTDEESYSAARPVLAGYTLGALGGLALGLRLTRGWPTAHSAVPAGNDRWSRVHLNAGALAGALVDFAARREFSAPSLVTVEF</sequence>
<evidence type="ECO:0000256" key="1">
    <source>
        <dbReference type="SAM" id="Phobius"/>
    </source>
</evidence>
<gene>
    <name evidence="2" type="ORF">ENN51_02145</name>
</gene>
<keyword evidence="1" id="KW-1133">Transmembrane helix</keyword>
<dbReference type="Proteomes" id="UP000885672">
    <property type="component" value="Unassembled WGS sequence"/>
</dbReference>
<keyword evidence="1" id="KW-0812">Transmembrane</keyword>
<evidence type="ECO:0000313" key="2">
    <source>
        <dbReference type="EMBL" id="HDQ99075.1"/>
    </source>
</evidence>
<feature type="transmembrane region" description="Helical" evidence="1">
    <location>
        <begin position="66"/>
        <end position="85"/>
    </location>
</feature>
<protein>
    <submittedName>
        <fullName evidence="2">Uncharacterized protein</fullName>
    </submittedName>
</protein>
<proteinExistence type="predicted"/>
<feature type="transmembrane region" description="Helical" evidence="1">
    <location>
        <begin position="34"/>
        <end position="54"/>
    </location>
</feature>
<accession>A0A7V0T4L9</accession>
<name>A0A7V0T4L9_UNCW3</name>
<reference evidence="2" key="1">
    <citation type="journal article" date="2020" name="mSystems">
        <title>Genome- and Community-Level Interaction Insights into Carbon Utilization and Element Cycling Functions of Hydrothermarchaeota in Hydrothermal Sediment.</title>
        <authorList>
            <person name="Zhou Z."/>
            <person name="Liu Y."/>
            <person name="Xu W."/>
            <person name="Pan J."/>
            <person name="Luo Z.H."/>
            <person name="Li M."/>
        </authorList>
    </citation>
    <scope>NUCLEOTIDE SEQUENCE [LARGE SCALE GENOMIC DNA]</scope>
    <source>
        <strain evidence="2">SpSt-1182</strain>
    </source>
</reference>
<organism evidence="2">
    <name type="scientific">candidate division WOR-3 bacterium</name>
    <dbReference type="NCBI Taxonomy" id="2052148"/>
    <lineage>
        <taxon>Bacteria</taxon>
        <taxon>Bacteria division WOR-3</taxon>
    </lineage>
</organism>
<dbReference type="AlphaFoldDB" id="A0A7V0T4L9"/>
<comment type="caution">
    <text evidence="2">The sequence shown here is derived from an EMBL/GenBank/DDBJ whole genome shotgun (WGS) entry which is preliminary data.</text>
</comment>
<dbReference type="EMBL" id="DSBX01000080">
    <property type="protein sequence ID" value="HDQ99075.1"/>
    <property type="molecule type" value="Genomic_DNA"/>
</dbReference>